<dbReference type="Proteomes" id="UP000239203">
    <property type="component" value="Unassembled WGS sequence"/>
</dbReference>
<comment type="caution">
    <text evidence="1">The sequence shown here is derived from an EMBL/GenBank/DDBJ whole genome shotgun (WGS) entry which is preliminary data.</text>
</comment>
<accession>A0A2S6GLD2</accession>
<dbReference type="OrthoDB" id="3700101at2"/>
<organism evidence="1 2">
    <name type="scientific">Actinokineospora auranticolor</name>
    <dbReference type="NCBI Taxonomy" id="155976"/>
    <lineage>
        <taxon>Bacteria</taxon>
        <taxon>Bacillati</taxon>
        <taxon>Actinomycetota</taxon>
        <taxon>Actinomycetes</taxon>
        <taxon>Pseudonocardiales</taxon>
        <taxon>Pseudonocardiaceae</taxon>
        <taxon>Actinokineospora</taxon>
    </lineage>
</organism>
<dbReference type="AlphaFoldDB" id="A0A2S6GLD2"/>
<gene>
    <name evidence="1" type="ORF">CLV40_112234</name>
</gene>
<protein>
    <submittedName>
        <fullName evidence="1">Immunity protein Imm1 of predicted polymorphic toxin system</fullName>
    </submittedName>
</protein>
<dbReference type="Pfam" id="PF14430">
    <property type="entry name" value="Imm1"/>
    <property type="match status" value="1"/>
</dbReference>
<evidence type="ECO:0000313" key="1">
    <source>
        <dbReference type="EMBL" id="PPK65966.1"/>
    </source>
</evidence>
<dbReference type="InterPro" id="IPR025680">
    <property type="entry name" value="DddI"/>
</dbReference>
<keyword evidence="2" id="KW-1185">Reference proteome</keyword>
<proteinExistence type="predicted"/>
<reference evidence="1 2" key="1">
    <citation type="submission" date="2018-02" db="EMBL/GenBank/DDBJ databases">
        <title>Genomic Encyclopedia of Archaeal and Bacterial Type Strains, Phase II (KMG-II): from individual species to whole genera.</title>
        <authorList>
            <person name="Goeker M."/>
        </authorList>
    </citation>
    <scope>NUCLEOTIDE SEQUENCE [LARGE SCALE GENOMIC DNA]</scope>
    <source>
        <strain evidence="1 2">YU 961-1</strain>
    </source>
</reference>
<sequence length="96" mass="10727">MSTEPISLLRFECMAIDENDRGILCREQGMEAYVPTIGVGDEWTSAYLAGLHESPAQPGSDVPVEVVYQAVGEYLATRARPTCVEWRREEVMPGYM</sequence>
<name>A0A2S6GLD2_9PSEU</name>
<evidence type="ECO:0000313" key="2">
    <source>
        <dbReference type="Proteomes" id="UP000239203"/>
    </source>
</evidence>
<dbReference type="EMBL" id="PTIX01000012">
    <property type="protein sequence ID" value="PPK65966.1"/>
    <property type="molecule type" value="Genomic_DNA"/>
</dbReference>